<comment type="caution">
    <text evidence="10">The sequence shown here is derived from an EMBL/GenBank/DDBJ whole genome shotgun (WGS) entry which is preliminary data.</text>
</comment>
<keyword evidence="5" id="KW-0809">Transit peptide</keyword>
<dbReference type="GO" id="GO:0016297">
    <property type="term" value="F:fatty acyl-[ACP] hydrolase activity"/>
    <property type="evidence" value="ECO:0007669"/>
    <property type="project" value="InterPro"/>
</dbReference>
<dbReference type="Proteomes" id="UP001144256">
    <property type="component" value="Unassembled WGS sequence"/>
</dbReference>
<dbReference type="EMBL" id="BRLB01000002">
    <property type="protein sequence ID" value="GKX28772.1"/>
    <property type="molecule type" value="Genomic_DNA"/>
</dbReference>
<evidence type="ECO:0000313" key="10">
    <source>
        <dbReference type="EMBL" id="GKX28772.1"/>
    </source>
</evidence>
<dbReference type="RefSeq" id="WP_281813525.1">
    <property type="nucleotide sequence ID" value="NZ_BRLB01000002.1"/>
</dbReference>
<name>A0A9W6DES8_9FIRM</name>
<feature type="domain" description="Acyl-ACP thioesterase N-terminal hotdog" evidence="8">
    <location>
        <begin position="6"/>
        <end position="122"/>
    </location>
</feature>
<evidence type="ECO:0000259" key="8">
    <source>
        <dbReference type="Pfam" id="PF01643"/>
    </source>
</evidence>
<keyword evidence="2" id="KW-0444">Lipid biosynthesis</keyword>
<dbReference type="Pfam" id="PF01643">
    <property type="entry name" value="Acyl-ACP_TE"/>
    <property type="match status" value="1"/>
</dbReference>
<organism evidence="10 11">
    <name type="scientific">Vallitalea longa</name>
    <dbReference type="NCBI Taxonomy" id="2936439"/>
    <lineage>
        <taxon>Bacteria</taxon>
        <taxon>Bacillati</taxon>
        <taxon>Bacillota</taxon>
        <taxon>Clostridia</taxon>
        <taxon>Lachnospirales</taxon>
        <taxon>Vallitaleaceae</taxon>
        <taxon>Vallitalea</taxon>
    </lineage>
</organism>
<keyword evidence="3" id="KW-0378">Hydrolase</keyword>
<evidence type="ECO:0000259" key="9">
    <source>
        <dbReference type="Pfam" id="PF20791"/>
    </source>
</evidence>
<dbReference type="InterPro" id="IPR002864">
    <property type="entry name" value="Acyl-ACP_thioesterase_NHD"/>
</dbReference>
<feature type="domain" description="Acyl-ACP thioesterase-like C-terminal" evidence="9">
    <location>
        <begin position="156"/>
        <end position="229"/>
    </location>
</feature>
<keyword evidence="11" id="KW-1185">Reference proteome</keyword>
<dbReference type="Gene3D" id="3.10.129.10">
    <property type="entry name" value="Hotdog Thioesterase"/>
    <property type="match status" value="2"/>
</dbReference>
<dbReference type="GO" id="GO:0000036">
    <property type="term" value="F:acyl carrier activity"/>
    <property type="evidence" value="ECO:0007669"/>
    <property type="project" value="TreeGrafter"/>
</dbReference>
<dbReference type="Pfam" id="PF20791">
    <property type="entry name" value="Acyl-ACP_TE_C"/>
    <property type="match status" value="1"/>
</dbReference>
<reference evidence="10" key="1">
    <citation type="submission" date="2022-06" db="EMBL/GenBank/DDBJ databases">
        <title>Vallitalea longa sp. nov., an anaerobic bacterium isolated from marine sediment.</title>
        <authorList>
            <person name="Hirano S."/>
            <person name="Terahara T."/>
            <person name="Mori K."/>
            <person name="Hamada M."/>
            <person name="Matsumoto R."/>
            <person name="Kobayashi T."/>
        </authorList>
    </citation>
    <scope>NUCLEOTIDE SEQUENCE</scope>
    <source>
        <strain evidence="10">SH18-1</strain>
    </source>
</reference>
<dbReference type="AlphaFoldDB" id="A0A9W6DES8"/>
<keyword evidence="7" id="KW-0275">Fatty acid biosynthesis</keyword>
<dbReference type="PANTHER" id="PTHR31727">
    <property type="entry name" value="OLEOYL-ACYL CARRIER PROTEIN THIOESTERASE 1, CHLOROPLASTIC"/>
    <property type="match status" value="1"/>
</dbReference>
<keyword evidence="4" id="KW-0276">Fatty acid metabolism</keyword>
<proteinExistence type="inferred from homology"/>
<evidence type="ECO:0000256" key="2">
    <source>
        <dbReference type="ARBA" id="ARBA00022516"/>
    </source>
</evidence>
<accession>A0A9W6DES8</accession>
<evidence type="ECO:0000256" key="6">
    <source>
        <dbReference type="ARBA" id="ARBA00023098"/>
    </source>
</evidence>
<dbReference type="PANTHER" id="PTHR31727:SF6">
    <property type="entry name" value="OLEOYL-ACYL CARRIER PROTEIN THIOESTERASE 1, CHLOROPLASTIC"/>
    <property type="match status" value="1"/>
</dbReference>
<evidence type="ECO:0000256" key="4">
    <source>
        <dbReference type="ARBA" id="ARBA00022832"/>
    </source>
</evidence>
<evidence type="ECO:0000256" key="7">
    <source>
        <dbReference type="ARBA" id="ARBA00023160"/>
    </source>
</evidence>
<evidence type="ECO:0000256" key="5">
    <source>
        <dbReference type="ARBA" id="ARBA00022946"/>
    </source>
</evidence>
<evidence type="ECO:0000256" key="3">
    <source>
        <dbReference type="ARBA" id="ARBA00022801"/>
    </source>
</evidence>
<dbReference type="CDD" id="cd00586">
    <property type="entry name" value="4HBT"/>
    <property type="match status" value="1"/>
</dbReference>
<protein>
    <submittedName>
        <fullName evidence="10">Acyl-ACP thioesterase</fullName>
    </submittedName>
</protein>
<evidence type="ECO:0000256" key="1">
    <source>
        <dbReference type="ARBA" id="ARBA00006500"/>
    </source>
</evidence>
<comment type="similarity">
    <text evidence="1">Belongs to the acyl-ACP thioesterase family.</text>
</comment>
<keyword evidence="6" id="KW-0443">Lipid metabolism</keyword>
<dbReference type="InterPro" id="IPR029069">
    <property type="entry name" value="HotDog_dom_sf"/>
</dbReference>
<dbReference type="InterPro" id="IPR049427">
    <property type="entry name" value="Acyl-ACP_TE_C"/>
</dbReference>
<sequence>MSIMGKQTYKLGTYAVDFNNRIKMSTVFNYMQESAIAHAHSQKYGVSEMSKEGLFWILSRAYIDMIDYPKLGDTVTMTTWTKGFDKIFVLRDFQVFNSDNKVIANVTTNWVIVDWEKMRPQRPKILKGTIENLEDKHAVKEVPSKIFDIEDKQHVYDKHISYCDIDLNHHVNNVRYVEMVLDSFKEDYYINKQPEILHINFLTQCKYGQTIEMFKGYDKNTNNYYVEGVDKDTKIKYFQALINWSDKK</sequence>
<dbReference type="SUPFAM" id="SSF54637">
    <property type="entry name" value="Thioesterase/thiol ester dehydrase-isomerase"/>
    <property type="match status" value="2"/>
</dbReference>
<evidence type="ECO:0000313" key="11">
    <source>
        <dbReference type="Proteomes" id="UP001144256"/>
    </source>
</evidence>
<gene>
    <name evidence="10" type="ORF">SH1V18_12520</name>
</gene>
<dbReference type="InterPro" id="IPR045023">
    <property type="entry name" value="FATA/B"/>
</dbReference>